<protein>
    <submittedName>
        <fullName evidence="13">Transglycosylase domain-containing protein</fullName>
    </submittedName>
</protein>
<dbReference type="Pfam" id="PF00912">
    <property type="entry name" value="Transgly"/>
    <property type="match status" value="1"/>
</dbReference>
<dbReference type="SUPFAM" id="SSF53955">
    <property type="entry name" value="Lysozyme-like"/>
    <property type="match status" value="1"/>
</dbReference>
<evidence type="ECO:0000256" key="9">
    <source>
        <dbReference type="SAM" id="MobiDB-lite"/>
    </source>
</evidence>
<feature type="compositionally biased region" description="Acidic residues" evidence="9">
    <location>
        <begin position="773"/>
        <end position="782"/>
    </location>
</feature>
<keyword evidence="14" id="KW-1185">Reference proteome</keyword>
<dbReference type="Proteomes" id="UP001596455">
    <property type="component" value="Unassembled WGS sequence"/>
</dbReference>
<keyword evidence="1" id="KW-0121">Carboxypeptidase</keyword>
<accession>A0ABW2Q754</accession>
<dbReference type="RefSeq" id="WP_382391775.1">
    <property type="nucleotide sequence ID" value="NZ_JBHTCQ010000001.1"/>
</dbReference>
<keyword evidence="6" id="KW-0511">Multifunctional enzyme</keyword>
<comment type="catalytic activity">
    <reaction evidence="8">
        <text>[GlcNAc-(1-&gt;4)-Mur2Ac(oyl-L-Ala-gamma-D-Glu-L-Lys-D-Ala-D-Ala)](n)-di-trans,octa-cis-undecaprenyl diphosphate + beta-D-GlcNAc-(1-&gt;4)-Mur2Ac(oyl-L-Ala-gamma-D-Glu-L-Lys-D-Ala-D-Ala)-di-trans,octa-cis-undecaprenyl diphosphate = [GlcNAc-(1-&gt;4)-Mur2Ac(oyl-L-Ala-gamma-D-Glu-L-Lys-D-Ala-D-Ala)](n+1)-di-trans,octa-cis-undecaprenyl diphosphate + di-trans,octa-cis-undecaprenyl diphosphate + H(+)</text>
        <dbReference type="Rhea" id="RHEA:23708"/>
        <dbReference type="Rhea" id="RHEA-COMP:9602"/>
        <dbReference type="Rhea" id="RHEA-COMP:9603"/>
        <dbReference type="ChEBI" id="CHEBI:15378"/>
        <dbReference type="ChEBI" id="CHEBI:58405"/>
        <dbReference type="ChEBI" id="CHEBI:60033"/>
        <dbReference type="ChEBI" id="CHEBI:78435"/>
        <dbReference type="EC" id="2.4.99.28"/>
    </reaction>
</comment>
<evidence type="ECO:0000259" key="10">
    <source>
        <dbReference type="Pfam" id="PF00905"/>
    </source>
</evidence>
<keyword evidence="4" id="KW-0808">Transferase</keyword>
<keyword evidence="5" id="KW-0378">Hydrolase</keyword>
<name>A0ABW2Q754_9MICO</name>
<feature type="compositionally biased region" description="Gly residues" evidence="9">
    <location>
        <begin position="783"/>
        <end position="851"/>
    </location>
</feature>
<evidence type="ECO:0000313" key="13">
    <source>
        <dbReference type="EMBL" id="MFC7404412.1"/>
    </source>
</evidence>
<dbReference type="InterPro" id="IPR005543">
    <property type="entry name" value="PASTA_dom"/>
</dbReference>
<dbReference type="InterPro" id="IPR050396">
    <property type="entry name" value="Glycosyltr_51/Transpeptidase"/>
</dbReference>
<dbReference type="Gene3D" id="3.30.10.20">
    <property type="match status" value="1"/>
</dbReference>
<dbReference type="InterPro" id="IPR001264">
    <property type="entry name" value="Glyco_trans_51"/>
</dbReference>
<evidence type="ECO:0000256" key="5">
    <source>
        <dbReference type="ARBA" id="ARBA00022801"/>
    </source>
</evidence>
<evidence type="ECO:0000256" key="2">
    <source>
        <dbReference type="ARBA" id="ARBA00022670"/>
    </source>
</evidence>
<dbReference type="SUPFAM" id="SSF56601">
    <property type="entry name" value="beta-lactamase/transpeptidase-like"/>
    <property type="match status" value="1"/>
</dbReference>
<feature type="region of interest" description="Disordered" evidence="9">
    <location>
        <begin position="761"/>
        <end position="851"/>
    </location>
</feature>
<dbReference type="EMBL" id="JBHTCQ010000001">
    <property type="protein sequence ID" value="MFC7404412.1"/>
    <property type="molecule type" value="Genomic_DNA"/>
</dbReference>
<feature type="domain" description="PASTA" evidence="12">
    <location>
        <begin position="706"/>
        <end position="762"/>
    </location>
</feature>
<dbReference type="CDD" id="cd06577">
    <property type="entry name" value="PASTA_pknB"/>
    <property type="match status" value="1"/>
</dbReference>
<sequence>MSSPSSASGRAVRPAQLLVMLLAFVLVSGLGGVLAAGLVMPAVGAVGAVSQSTEDMFQDLPSELAVPEPSQSSQIVAADGSLLATIYADNRVVVQIDEIAPAMRDAVVAIEDRRFYEHRGVDPEGIMRAFVNNITGGATEGASTLTQQYVKNMLIEQGRLSGDEQLIQQATETTLGRKLEEARLAITIEQQYTKDQILEGYLNIAQFGPSQYGVEVAAQYYFSKSAADLSVAEGALLAGITQSPARHDPVENPENAKARRDLVLSAMHNQGYITQEEYDEARATTIEEMLNVSPTPNGCAAAGISAYFCEYVVDELLLSEEWGSSREDRQQQLYRGGLVIHTTLQPERQQAAQDAVTGAVPINDESGIKMALNAVEPGTGYIRSMVQNTNWGNPSEDDPNATTVNLNVGRSHGGGSGFQSGSSFKVFTLIEWLKQGHSLMDTVNSSNDYFPASSWNIPCGRYEDTYEPNNLEGIGGGYMTVQEATRQSVNLTFVEMANQMNMCNIVENAERMGIQTGTGDPLTPNPAAVLGSNTITPLSQSVAFATLANQGERCDPRAITHITDRSGDEIASFDPSCEQVLEPDVVNGVNHALQEVVTPPTDSTGYQAVLPDGRPAAGKTGTANDDSAAWFVGYTPQLSAAIWMGFQEGTRSMFDSTIDGEYHELVYGGAIPAPTWRAYMERALEGEEHRNFPEAGTDEIYGEQVPIPYVAGMSIDEATATLEDMGFEVSVGDPIYANVTPGYAAGTTPYGTVSAGSNVTILPSLGPAPAPEPEPEPDDDDNGGGGNGGGGNGGGGGGNGGGGNGGGGNGGGGNGGGGGHGGNGGGGFGGGPNNSWPGWGGGSGWGGWGNG</sequence>
<evidence type="ECO:0000256" key="6">
    <source>
        <dbReference type="ARBA" id="ARBA00023268"/>
    </source>
</evidence>
<dbReference type="InterPro" id="IPR012338">
    <property type="entry name" value="Beta-lactam/transpept-like"/>
</dbReference>
<dbReference type="InterPro" id="IPR001460">
    <property type="entry name" value="PCN-bd_Tpept"/>
</dbReference>
<reference evidence="14" key="1">
    <citation type="journal article" date="2019" name="Int. J. Syst. Evol. Microbiol.">
        <title>The Global Catalogue of Microorganisms (GCM) 10K type strain sequencing project: providing services to taxonomists for standard genome sequencing and annotation.</title>
        <authorList>
            <consortium name="The Broad Institute Genomics Platform"/>
            <consortium name="The Broad Institute Genome Sequencing Center for Infectious Disease"/>
            <person name="Wu L."/>
            <person name="Ma J."/>
        </authorList>
    </citation>
    <scope>NUCLEOTIDE SEQUENCE [LARGE SCALE GENOMIC DNA]</scope>
    <source>
        <strain evidence="14">JCM 1490</strain>
    </source>
</reference>
<evidence type="ECO:0000256" key="8">
    <source>
        <dbReference type="ARBA" id="ARBA00049902"/>
    </source>
</evidence>
<gene>
    <name evidence="13" type="ORF">ACFQQL_04775</name>
</gene>
<dbReference type="Gene3D" id="3.40.710.10">
    <property type="entry name" value="DD-peptidase/beta-lactamase superfamily"/>
    <property type="match status" value="1"/>
</dbReference>
<evidence type="ECO:0000256" key="3">
    <source>
        <dbReference type="ARBA" id="ARBA00022676"/>
    </source>
</evidence>
<evidence type="ECO:0000259" key="11">
    <source>
        <dbReference type="Pfam" id="PF00912"/>
    </source>
</evidence>
<comment type="catalytic activity">
    <reaction evidence="7">
        <text>Preferential cleavage: (Ac)2-L-Lys-D-Ala-|-D-Ala. Also transpeptidation of peptidyl-alanyl moieties that are N-acyl substituents of D-alanine.</text>
        <dbReference type="EC" id="3.4.16.4"/>
    </reaction>
</comment>
<evidence type="ECO:0000256" key="1">
    <source>
        <dbReference type="ARBA" id="ARBA00022645"/>
    </source>
</evidence>
<keyword evidence="2" id="KW-0645">Protease</keyword>
<comment type="caution">
    <text evidence="13">The sequence shown here is derived from an EMBL/GenBank/DDBJ whole genome shotgun (WGS) entry which is preliminary data.</text>
</comment>
<organism evidence="13 14">
    <name type="scientific">Georgenia alba</name>
    <dbReference type="NCBI Taxonomy" id="2233858"/>
    <lineage>
        <taxon>Bacteria</taxon>
        <taxon>Bacillati</taxon>
        <taxon>Actinomycetota</taxon>
        <taxon>Actinomycetes</taxon>
        <taxon>Micrococcales</taxon>
        <taxon>Bogoriellaceae</taxon>
        <taxon>Georgenia</taxon>
    </lineage>
</organism>
<evidence type="ECO:0000256" key="4">
    <source>
        <dbReference type="ARBA" id="ARBA00022679"/>
    </source>
</evidence>
<dbReference type="Pfam" id="PF00905">
    <property type="entry name" value="Transpeptidase"/>
    <property type="match status" value="1"/>
</dbReference>
<proteinExistence type="predicted"/>
<evidence type="ECO:0000256" key="7">
    <source>
        <dbReference type="ARBA" id="ARBA00034000"/>
    </source>
</evidence>
<keyword evidence="3" id="KW-0328">Glycosyltransferase</keyword>
<dbReference type="Pfam" id="PF03793">
    <property type="entry name" value="PASTA"/>
    <property type="match status" value="1"/>
</dbReference>
<feature type="domain" description="Glycosyl transferase family 51" evidence="11">
    <location>
        <begin position="80"/>
        <end position="268"/>
    </location>
</feature>
<dbReference type="InterPro" id="IPR036950">
    <property type="entry name" value="PBP_transglycosylase"/>
</dbReference>
<dbReference type="PANTHER" id="PTHR32282">
    <property type="entry name" value="BINDING PROTEIN TRANSPEPTIDASE, PUTATIVE-RELATED"/>
    <property type="match status" value="1"/>
</dbReference>
<feature type="domain" description="Penicillin-binding protein transpeptidase" evidence="10">
    <location>
        <begin position="375"/>
        <end position="639"/>
    </location>
</feature>
<evidence type="ECO:0000259" key="12">
    <source>
        <dbReference type="Pfam" id="PF03793"/>
    </source>
</evidence>
<evidence type="ECO:0000313" key="14">
    <source>
        <dbReference type="Proteomes" id="UP001596455"/>
    </source>
</evidence>
<dbReference type="InterPro" id="IPR023346">
    <property type="entry name" value="Lysozyme-like_dom_sf"/>
</dbReference>
<dbReference type="PANTHER" id="PTHR32282:SF33">
    <property type="entry name" value="PEPTIDOGLYCAN GLYCOSYLTRANSFERASE"/>
    <property type="match status" value="1"/>
</dbReference>
<dbReference type="Gene3D" id="1.10.3810.10">
    <property type="entry name" value="Biosynthetic peptidoglycan transglycosylase-like"/>
    <property type="match status" value="1"/>
</dbReference>